<dbReference type="SUPFAM" id="SSF116726">
    <property type="entry name" value="TrkA C-terminal domain-like"/>
    <property type="match status" value="1"/>
</dbReference>
<feature type="transmembrane region" description="Helical" evidence="6">
    <location>
        <begin position="245"/>
        <end position="268"/>
    </location>
</feature>
<feature type="transmembrane region" description="Helical" evidence="6">
    <location>
        <begin position="41"/>
        <end position="59"/>
    </location>
</feature>
<keyword evidence="10" id="KW-1185">Reference proteome</keyword>
<dbReference type="PANTHER" id="PTHR43833">
    <property type="entry name" value="POTASSIUM CHANNEL PROTEIN 2-RELATED-RELATED"/>
    <property type="match status" value="1"/>
</dbReference>
<dbReference type="InterPro" id="IPR050721">
    <property type="entry name" value="Trk_Ktr_HKT_K-transport"/>
</dbReference>
<dbReference type="GO" id="GO:0008324">
    <property type="term" value="F:monoatomic cation transmembrane transporter activity"/>
    <property type="evidence" value="ECO:0007669"/>
    <property type="project" value="InterPro"/>
</dbReference>
<evidence type="ECO:0000256" key="6">
    <source>
        <dbReference type="SAM" id="Phobius"/>
    </source>
</evidence>
<evidence type="ECO:0000259" key="8">
    <source>
        <dbReference type="PROSITE" id="PS51202"/>
    </source>
</evidence>
<evidence type="ECO:0000256" key="4">
    <source>
        <dbReference type="ARBA" id="ARBA00023136"/>
    </source>
</evidence>
<evidence type="ECO:0000256" key="5">
    <source>
        <dbReference type="ARBA" id="ARBA00029579"/>
    </source>
</evidence>
<evidence type="ECO:0000313" key="10">
    <source>
        <dbReference type="Proteomes" id="UP000031631"/>
    </source>
</evidence>
<dbReference type="EMBL" id="AP012273">
    <property type="protein sequence ID" value="BAO44762.1"/>
    <property type="molecule type" value="Genomic_DNA"/>
</dbReference>
<dbReference type="InterPro" id="IPR036291">
    <property type="entry name" value="NAD(P)-bd_dom_sf"/>
</dbReference>
<dbReference type="InterPro" id="IPR036721">
    <property type="entry name" value="RCK_C_sf"/>
</dbReference>
<dbReference type="RefSeq" id="WP_041067908.1">
    <property type="nucleotide sequence ID" value="NZ_AP012273.1"/>
</dbReference>
<accession>A0A7U6GJH4</accession>
<dbReference type="PROSITE" id="PS51202">
    <property type="entry name" value="RCK_C"/>
    <property type="match status" value="1"/>
</dbReference>
<dbReference type="Gene3D" id="3.30.70.1450">
    <property type="entry name" value="Regulator of K+ conductance, C-terminal domain"/>
    <property type="match status" value="1"/>
</dbReference>
<name>A0A7U6GJH4_9GAMM</name>
<dbReference type="PANTHER" id="PTHR43833:SF9">
    <property type="entry name" value="POTASSIUM CHANNEL PROTEIN YUGO-RELATED"/>
    <property type="match status" value="1"/>
</dbReference>
<dbReference type="PROSITE" id="PS51201">
    <property type="entry name" value="RCK_N"/>
    <property type="match status" value="1"/>
</dbReference>
<reference evidence="9 10" key="1">
    <citation type="journal article" date="2014" name="PLoS ONE">
        <title>Physiological and genomic features of a novel sulfur-oxidizing gammaproteobacterium belonging to a previously uncultivated symbiotic lineage isolated from a hydrothermal vent.</title>
        <authorList>
            <person name="Nunoura T."/>
            <person name="Takaki Y."/>
            <person name="Kazama H."/>
            <person name="Kakuta J."/>
            <person name="Shimamura S."/>
            <person name="Makita H."/>
            <person name="Hirai M."/>
            <person name="Miyazaki M."/>
            <person name="Takai K."/>
        </authorList>
    </citation>
    <scope>NUCLEOTIDE SEQUENCE [LARGE SCALE GENOMIC DNA]</scope>
    <source>
        <strain evidence="9 10">Hiromi1</strain>
    </source>
</reference>
<feature type="domain" description="RCK C-terminal" evidence="8">
    <location>
        <begin position="428"/>
        <end position="527"/>
    </location>
</feature>
<evidence type="ECO:0000256" key="1">
    <source>
        <dbReference type="ARBA" id="ARBA00004141"/>
    </source>
</evidence>
<evidence type="ECO:0000256" key="2">
    <source>
        <dbReference type="ARBA" id="ARBA00022692"/>
    </source>
</evidence>
<dbReference type="Proteomes" id="UP000031631">
    <property type="component" value="Chromosome"/>
</dbReference>
<feature type="domain" description="RCK N-terminal" evidence="7">
    <location>
        <begin position="288"/>
        <end position="406"/>
    </location>
</feature>
<dbReference type="Pfam" id="PF00520">
    <property type="entry name" value="Ion_trans"/>
    <property type="match status" value="1"/>
</dbReference>
<comment type="subcellular location">
    <subcellularLocation>
        <location evidence="1">Membrane</location>
        <topology evidence="1">Multi-pass membrane protein</topology>
    </subcellularLocation>
</comment>
<sequence>MALSDLAIRFAYGLEESSAYRKAKKAAYDLLENPHARIRPYFDIFMMLLVLSSVFFLLYSVKHHLGVWSDYFEDMVVALFILEYLGRMWVYDDVHRIIIDEYEKSDLINEQFRFSRALWTILRSKWNYMSSPMAIIDLLAILPSYRPLRILRLFLLFRLFKLFRYAHSIQQFSSVLREKRLELFTLFSFLMFVLLVGSSAIYLFEARETGGDIDGFFEGIYWALVTLSTVGYGDITPHTVEGRLVTMVLIISGLGVISFFTSIIVSAFQEKMSEVRDRRVSLLLEKKKGYTVICGFGRVGQVVAEYLSRDKLPFVIIDADEDAVELARREGYLVVQGKAERIGLLQTLGVGRSAGKILCLTGDDVVNVFVTLSARQLDEDIEIISRANHHQSVNKLLHAGANHALEPFKVVGLIAGEYVGQPVAFEAIHGIVMGEDDIRLETVHIPPGSALDGKTIGDVPLKEMRLILFGVITTLDRSSDHVRSHFDLDEQRFQFNPGADFVLLGDDMLLVFGHQYSVLRLKQKLKTRRWRRKDA</sequence>
<evidence type="ECO:0000313" key="9">
    <source>
        <dbReference type="EMBL" id="BAO44762.1"/>
    </source>
</evidence>
<dbReference type="InterPro" id="IPR003148">
    <property type="entry name" value="RCK_N"/>
</dbReference>
<dbReference type="Gene3D" id="1.10.287.70">
    <property type="match status" value="1"/>
</dbReference>
<dbReference type="Gene3D" id="3.40.50.720">
    <property type="entry name" value="NAD(P)-binding Rossmann-like Domain"/>
    <property type="match status" value="1"/>
</dbReference>
<dbReference type="GO" id="GO:0005216">
    <property type="term" value="F:monoatomic ion channel activity"/>
    <property type="evidence" value="ECO:0007669"/>
    <property type="project" value="InterPro"/>
</dbReference>
<feature type="transmembrane region" description="Helical" evidence="6">
    <location>
        <begin position="183"/>
        <end position="204"/>
    </location>
</feature>
<dbReference type="PRINTS" id="PR00169">
    <property type="entry name" value="KCHANNEL"/>
</dbReference>
<dbReference type="AlphaFoldDB" id="A0A7U6GJH4"/>
<dbReference type="Pfam" id="PF02254">
    <property type="entry name" value="TrkA_N"/>
    <property type="match status" value="1"/>
</dbReference>
<evidence type="ECO:0000256" key="3">
    <source>
        <dbReference type="ARBA" id="ARBA00022989"/>
    </source>
</evidence>
<gene>
    <name evidence="9" type="ORF">TBH_C1847</name>
</gene>
<keyword evidence="2 6" id="KW-0812">Transmembrane</keyword>
<dbReference type="InterPro" id="IPR006037">
    <property type="entry name" value="RCK_C"/>
</dbReference>
<dbReference type="InterPro" id="IPR005821">
    <property type="entry name" value="Ion_trans_dom"/>
</dbReference>
<proteinExistence type="predicted"/>
<dbReference type="GO" id="GO:0016020">
    <property type="term" value="C:membrane"/>
    <property type="evidence" value="ECO:0007669"/>
    <property type="project" value="UniProtKB-SubCell"/>
</dbReference>
<keyword evidence="3 6" id="KW-1133">Transmembrane helix</keyword>
<organism evidence="9 10">
    <name type="scientific">Thiolapillus brandeum</name>
    <dbReference type="NCBI Taxonomy" id="1076588"/>
    <lineage>
        <taxon>Bacteria</taxon>
        <taxon>Pseudomonadati</taxon>
        <taxon>Pseudomonadota</taxon>
        <taxon>Gammaproteobacteria</taxon>
        <taxon>Chromatiales</taxon>
        <taxon>Sedimenticolaceae</taxon>
        <taxon>Thiolapillus</taxon>
    </lineage>
</organism>
<dbReference type="KEGG" id="tbn:TBH_C1847"/>
<dbReference type="GO" id="GO:0006813">
    <property type="term" value="P:potassium ion transport"/>
    <property type="evidence" value="ECO:0007669"/>
    <property type="project" value="InterPro"/>
</dbReference>
<dbReference type="OrthoDB" id="9781411at2"/>
<keyword evidence="4 6" id="KW-0472">Membrane</keyword>
<evidence type="ECO:0000259" key="7">
    <source>
        <dbReference type="PROSITE" id="PS51201"/>
    </source>
</evidence>
<dbReference type="SUPFAM" id="SSF51735">
    <property type="entry name" value="NAD(P)-binding Rossmann-fold domains"/>
    <property type="match status" value="1"/>
</dbReference>
<protein>
    <recommendedName>
        <fullName evidence="5">BK channel</fullName>
    </recommendedName>
</protein>
<dbReference type="SUPFAM" id="SSF81324">
    <property type="entry name" value="Voltage-gated potassium channels"/>
    <property type="match status" value="1"/>
</dbReference>